<dbReference type="RefSeq" id="WP_200310533.1">
    <property type="nucleotide sequence ID" value="NZ_JAENIM010000022.1"/>
</dbReference>
<dbReference type="EMBL" id="JAENIM010000022">
    <property type="protein sequence ID" value="MBK1790499.1"/>
    <property type="molecule type" value="Genomic_DNA"/>
</dbReference>
<accession>A0A8J7SID0</accession>
<evidence type="ECO:0000313" key="2">
    <source>
        <dbReference type="EMBL" id="MBK1790499.1"/>
    </source>
</evidence>
<dbReference type="Proteomes" id="UP000624703">
    <property type="component" value="Unassembled WGS sequence"/>
</dbReference>
<keyword evidence="3" id="KW-1185">Reference proteome</keyword>
<evidence type="ECO:0000256" key="1">
    <source>
        <dbReference type="SAM" id="Phobius"/>
    </source>
</evidence>
<keyword evidence="1" id="KW-1133">Transmembrane helix</keyword>
<proteinExistence type="predicted"/>
<evidence type="ECO:0000313" key="3">
    <source>
        <dbReference type="Proteomes" id="UP000624703"/>
    </source>
</evidence>
<keyword evidence="1" id="KW-0812">Transmembrane</keyword>
<gene>
    <name evidence="2" type="ORF">JIN82_04930</name>
</gene>
<feature type="transmembrane region" description="Helical" evidence="1">
    <location>
        <begin position="161"/>
        <end position="184"/>
    </location>
</feature>
<keyword evidence="1" id="KW-0472">Membrane</keyword>
<reference evidence="2" key="1">
    <citation type="submission" date="2021-01" db="EMBL/GenBank/DDBJ databases">
        <title>Modified the classification status of verrucomicrobia.</title>
        <authorList>
            <person name="Feng X."/>
        </authorList>
    </citation>
    <scope>NUCLEOTIDE SEQUENCE</scope>
    <source>
        <strain evidence="2">_KCTC 22039</strain>
    </source>
</reference>
<name>A0A8J7SID0_9BACT</name>
<protein>
    <submittedName>
        <fullName evidence="2">Uncharacterized protein</fullName>
    </submittedName>
</protein>
<organism evidence="2 3">
    <name type="scientific">Persicirhabdus sediminis</name>
    <dbReference type="NCBI Taxonomy" id="454144"/>
    <lineage>
        <taxon>Bacteria</taxon>
        <taxon>Pseudomonadati</taxon>
        <taxon>Verrucomicrobiota</taxon>
        <taxon>Verrucomicrobiia</taxon>
        <taxon>Verrucomicrobiales</taxon>
        <taxon>Verrucomicrobiaceae</taxon>
        <taxon>Persicirhabdus</taxon>
    </lineage>
</organism>
<feature type="transmembrane region" description="Helical" evidence="1">
    <location>
        <begin position="12"/>
        <end position="32"/>
    </location>
</feature>
<sequence>MSDRPSRSGCLPLIFSIVLVIGSVAAFFYAIATMLNHATEGGKNYTSMAAPGEQHIQIHDTTLICVWHDYQTNFNGRNIDTQPEIEGKFDFTLRRIDDLSYVEFMPLGGQVVHKNGVSRYSLGLFSVSEPGEYLFEADAMNREQRIISTSTIDLLQLLSSAAFGFTASIACFIFACISFLWGIFKLLTRPSPYQQNQSQHPS</sequence>
<comment type="caution">
    <text evidence="2">The sequence shown here is derived from an EMBL/GenBank/DDBJ whole genome shotgun (WGS) entry which is preliminary data.</text>
</comment>
<dbReference type="AlphaFoldDB" id="A0A8J7SID0"/>